<dbReference type="EMBL" id="CP147251">
    <property type="protein sequence ID" value="WYJ75743.1"/>
    <property type="molecule type" value="Genomic_DNA"/>
</dbReference>
<protein>
    <submittedName>
        <fullName evidence="2">Uncharacterized protein</fullName>
    </submittedName>
</protein>
<accession>A0ABZ2SIQ0</accession>
<keyword evidence="1" id="KW-0472">Membrane</keyword>
<keyword evidence="3" id="KW-1185">Reference proteome</keyword>
<keyword evidence="1" id="KW-1133">Transmembrane helix</keyword>
<evidence type="ECO:0000256" key="1">
    <source>
        <dbReference type="SAM" id="Phobius"/>
    </source>
</evidence>
<proteinExistence type="predicted"/>
<feature type="transmembrane region" description="Helical" evidence="1">
    <location>
        <begin position="61"/>
        <end position="85"/>
    </location>
</feature>
<dbReference type="RefSeq" id="WP_207941550.1">
    <property type="nucleotide sequence ID" value="NZ_CP147251.1"/>
</dbReference>
<evidence type="ECO:0000313" key="3">
    <source>
        <dbReference type="Proteomes" id="UP000664701"/>
    </source>
</evidence>
<feature type="transmembrane region" description="Helical" evidence="1">
    <location>
        <begin position="21"/>
        <end position="41"/>
    </location>
</feature>
<name>A0ABZ2SIQ0_9ENTE</name>
<organism evidence="2 3">
    <name type="scientific">Candidatus Enterococcus lowellii</name>
    <dbReference type="NCBI Taxonomy" id="2230877"/>
    <lineage>
        <taxon>Bacteria</taxon>
        <taxon>Bacillati</taxon>
        <taxon>Bacillota</taxon>
        <taxon>Bacilli</taxon>
        <taxon>Lactobacillales</taxon>
        <taxon>Enterococcaceae</taxon>
        <taxon>Enterococcus</taxon>
    </lineage>
</organism>
<dbReference type="Proteomes" id="UP000664701">
    <property type="component" value="Chromosome"/>
</dbReference>
<sequence>MKNKTYTFKKKRTNADTFEHVMIIIFLIIITAFSFNMLINIELIKDLSSIPQLIMKSLRFSIITLTISIVITLAYFSLTIPFGYLKYIYRLNKLNEQLRRNQTISKKIIFPKVEIFYDIEKETFYFKFLWEAVWTTDIQKTIDPLLSQIMFPKNDYFFEEPIITQANTTFVYKKNPKRLVINYEK</sequence>
<gene>
    <name evidence="2" type="ORF">DOK78_000319</name>
</gene>
<evidence type="ECO:0000313" key="2">
    <source>
        <dbReference type="EMBL" id="WYJ75743.1"/>
    </source>
</evidence>
<keyword evidence="1" id="KW-0812">Transmembrane</keyword>
<reference evidence="2 3" key="1">
    <citation type="submission" date="2024-03" db="EMBL/GenBank/DDBJ databases">
        <title>The Genome Sequence of Enterococcus sp. DIV2402.</title>
        <authorList>
            <consortium name="The Broad Institute Genomics Platform"/>
            <consortium name="The Broad Institute Microbial Omics Core"/>
            <consortium name="The Broad Institute Genomic Center for Infectious Diseases"/>
            <person name="Earl A."/>
            <person name="Manson A."/>
            <person name="Gilmore M."/>
            <person name="Schwartman J."/>
            <person name="Shea T."/>
            <person name="Abouelleil A."/>
            <person name="Cao P."/>
            <person name="Chapman S."/>
            <person name="Cusick C."/>
            <person name="Young S."/>
            <person name="Neafsey D."/>
            <person name="Nusbaum C."/>
            <person name="Birren B."/>
        </authorList>
    </citation>
    <scope>NUCLEOTIDE SEQUENCE [LARGE SCALE GENOMIC DNA]</scope>
    <source>
        <strain evidence="2 3">DIV2402</strain>
    </source>
</reference>